<evidence type="ECO:0008006" key="2">
    <source>
        <dbReference type="Google" id="ProtNLM"/>
    </source>
</evidence>
<dbReference type="AlphaFoldDB" id="A0A381W5G7"/>
<gene>
    <name evidence="1" type="ORF">METZ01_LOCUS100599</name>
</gene>
<reference evidence="1" key="1">
    <citation type="submission" date="2018-05" db="EMBL/GenBank/DDBJ databases">
        <authorList>
            <person name="Lanie J.A."/>
            <person name="Ng W.-L."/>
            <person name="Kazmierczak K.M."/>
            <person name="Andrzejewski T.M."/>
            <person name="Davidsen T.M."/>
            <person name="Wayne K.J."/>
            <person name="Tettelin H."/>
            <person name="Glass J.I."/>
            <person name="Rusch D."/>
            <person name="Podicherti R."/>
            <person name="Tsui H.-C.T."/>
            <person name="Winkler M.E."/>
        </authorList>
    </citation>
    <scope>NUCLEOTIDE SEQUENCE</scope>
</reference>
<accession>A0A381W5G7</accession>
<organism evidence="1">
    <name type="scientific">marine metagenome</name>
    <dbReference type="NCBI Taxonomy" id="408172"/>
    <lineage>
        <taxon>unclassified sequences</taxon>
        <taxon>metagenomes</taxon>
        <taxon>ecological metagenomes</taxon>
    </lineage>
</organism>
<dbReference type="SUPFAM" id="SSF52980">
    <property type="entry name" value="Restriction endonuclease-like"/>
    <property type="match status" value="1"/>
</dbReference>
<dbReference type="EMBL" id="UINC01010758">
    <property type="protein sequence ID" value="SVA47745.1"/>
    <property type="molecule type" value="Genomic_DNA"/>
</dbReference>
<evidence type="ECO:0000313" key="1">
    <source>
        <dbReference type="EMBL" id="SVA47745.1"/>
    </source>
</evidence>
<protein>
    <recommendedName>
        <fullName evidence="2">Restriction endonuclease type IV Mrr domain-containing protein</fullName>
    </recommendedName>
</protein>
<dbReference type="InterPro" id="IPR011335">
    <property type="entry name" value="Restrct_endonuc-II-like"/>
</dbReference>
<sequence>MNTKLLVQGISGIIPGGISIEDFAAIISTDKNTAEKILDMLTQNGIGQTIGNLVNFEDGDKLKTALFAIKNGVPIEEVSRYIDWKDFEGLVAEILDSKHFDVLRNFRMTKPTMEIDVVGVHLGVALLIDCKHWKKLSNSALETIVVKQIERVKHYVSNAKDVTAVPVIVTLNQEETSFISRVPIVPILQFSSFIDEFYGNLEEIKTIEK</sequence>
<name>A0A381W5G7_9ZZZZ</name>
<proteinExistence type="predicted"/>